<organism evidence="2 3">
    <name type="scientific">Domibacillus antri</name>
    <dbReference type="NCBI Taxonomy" id="1714264"/>
    <lineage>
        <taxon>Bacteria</taxon>
        <taxon>Bacillati</taxon>
        <taxon>Bacillota</taxon>
        <taxon>Bacilli</taxon>
        <taxon>Bacillales</taxon>
        <taxon>Bacillaceae</taxon>
        <taxon>Domibacillus</taxon>
    </lineage>
</organism>
<name>A0A1Q8Q2B0_9BACI</name>
<dbReference type="STRING" id="1714264.BTO30_14805"/>
<sequence length="106" mass="12390">MKKFIVLSEGTMYLKSPWLRTLEKKVAKEQHIPSRSRKRKTTRSRSRKSHASIRKSGTSKLILLHKDSSEIIKSHNVIWIEDLQVSSMFKAVSWASRTFTFSQLRT</sequence>
<reference evidence="2 3" key="1">
    <citation type="submission" date="2016-12" db="EMBL/GenBank/DDBJ databases">
        <title>Domibacillus antri genome sequencing.</title>
        <authorList>
            <person name="Verma A."/>
            <person name="Krishnamurthi S."/>
        </authorList>
    </citation>
    <scope>NUCLEOTIDE SEQUENCE [LARGE SCALE GENOMIC DNA]</scope>
    <source>
        <strain evidence="2 3">XD80</strain>
    </source>
</reference>
<gene>
    <name evidence="2" type="ORF">BTO30_14805</name>
</gene>
<evidence type="ECO:0000313" key="3">
    <source>
        <dbReference type="Proteomes" id="UP000185568"/>
    </source>
</evidence>
<dbReference type="EMBL" id="MSDU01000047">
    <property type="protein sequence ID" value="OLN21470.1"/>
    <property type="molecule type" value="Genomic_DNA"/>
</dbReference>
<feature type="compositionally biased region" description="Basic residues" evidence="1">
    <location>
        <begin position="34"/>
        <end position="53"/>
    </location>
</feature>
<feature type="region of interest" description="Disordered" evidence="1">
    <location>
        <begin position="29"/>
        <end position="57"/>
    </location>
</feature>
<dbReference type="Proteomes" id="UP000185568">
    <property type="component" value="Unassembled WGS sequence"/>
</dbReference>
<proteinExistence type="predicted"/>
<protein>
    <submittedName>
        <fullName evidence="2">Uncharacterized protein</fullName>
    </submittedName>
</protein>
<comment type="caution">
    <text evidence="2">The sequence shown here is derived from an EMBL/GenBank/DDBJ whole genome shotgun (WGS) entry which is preliminary data.</text>
</comment>
<evidence type="ECO:0000313" key="2">
    <source>
        <dbReference type="EMBL" id="OLN21470.1"/>
    </source>
</evidence>
<keyword evidence="3" id="KW-1185">Reference proteome</keyword>
<dbReference type="OrthoDB" id="56768at2"/>
<evidence type="ECO:0000256" key="1">
    <source>
        <dbReference type="SAM" id="MobiDB-lite"/>
    </source>
</evidence>
<accession>A0A1Q8Q2B0</accession>
<dbReference type="AlphaFoldDB" id="A0A1Q8Q2B0"/>